<dbReference type="Pfam" id="PF02796">
    <property type="entry name" value="HTH_7"/>
    <property type="match status" value="1"/>
</dbReference>
<dbReference type="Gene3D" id="1.10.10.10">
    <property type="entry name" value="Winged helix-like DNA-binding domain superfamily/Winged helix DNA-binding domain"/>
    <property type="match status" value="1"/>
</dbReference>
<gene>
    <name evidence="2" type="ORF">FEV53_19345</name>
</gene>
<protein>
    <submittedName>
        <fullName evidence="2">Helix-turn-helix domain-containing protein</fullName>
    </submittedName>
</protein>
<dbReference type="InterPro" id="IPR009057">
    <property type="entry name" value="Homeodomain-like_sf"/>
</dbReference>
<evidence type="ECO:0000313" key="3">
    <source>
        <dbReference type="Proteomes" id="UP000318590"/>
    </source>
</evidence>
<dbReference type="SUPFAM" id="SSF46689">
    <property type="entry name" value="Homeodomain-like"/>
    <property type="match status" value="1"/>
</dbReference>
<dbReference type="GO" id="GO:0000150">
    <property type="term" value="F:DNA strand exchange activity"/>
    <property type="evidence" value="ECO:0007669"/>
    <property type="project" value="InterPro"/>
</dbReference>
<dbReference type="InterPro" id="IPR006120">
    <property type="entry name" value="Resolvase_HTH_dom"/>
</dbReference>
<name>A0A547PJB8_9RHOB</name>
<proteinExistence type="predicted"/>
<evidence type="ECO:0000259" key="1">
    <source>
        <dbReference type="Pfam" id="PF02796"/>
    </source>
</evidence>
<dbReference type="AlphaFoldDB" id="A0A547PJB8"/>
<comment type="caution">
    <text evidence="2">The sequence shown here is derived from an EMBL/GenBank/DDBJ whole genome shotgun (WGS) entry which is preliminary data.</text>
</comment>
<accession>A0A547PJB8</accession>
<evidence type="ECO:0000313" key="2">
    <source>
        <dbReference type="EMBL" id="TRD14220.1"/>
    </source>
</evidence>
<dbReference type="EMBL" id="VFSV01000084">
    <property type="protein sequence ID" value="TRD14220.1"/>
    <property type="molecule type" value="Genomic_DNA"/>
</dbReference>
<keyword evidence="3" id="KW-1185">Reference proteome</keyword>
<dbReference type="GO" id="GO:0003677">
    <property type="term" value="F:DNA binding"/>
    <property type="evidence" value="ECO:0007669"/>
    <property type="project" value="InterPro"/>
</dbReference>
<reference evidence="2 3" key="1">
    <citation type="submission" date="2019-06" db="EMBL/GenBank/DDBJ databases">
        <title>Paenimaribius caenipelagi gen. nov., sp. nov., isolated from a tidal flat.</title>
        <authorList>
            <person name="Yoon J.-H."/>
        </authorList>
    </citation>
    <scope>NUCLEOTIDE SEQUENCE [LARGE SCALE GENOMIC DNA]</scope>
    <source>
        <strain evidence="2 3">JBTF-M29</strain>
    </source>
</reference>
<organism evidence="2 3">
    <name type="scientific">Palleronia caenipelagi</name>
    <dbReference type="NCBI Taxonomy" id="2489174"/>
    <lineage>
        <taxon>Bacteria</taxon>
        <taxon>Pseudomonadati</taxon>
        <taxon>Pseudomonadota</taxon>
        <taxon>Alphaproteobacteria</taxon>
        <taxon>Rhodobacterales</taxon>
        <taxon>Roseobacteraceae</taxon>
        <taxon>Palleronia</taxon>
    </lineage>
</organism>
<dbReference type="InterPro" id="IPR036388">
    <property type="entry name" value="WH-like_DNA-bd_sf"/>
</dbReference>
<dbReference type="OrthoDB" id="2290206at2"/>
<feature type="domain" description="Resolvase HTH" evidence="1">
    <location>
        <begin position="4"/>
        <end position="41"/>
    </location>
</feature>
<dbReference type="Proteomes" id="UP000318590">
    <property type="component" value="Unassembled WGS sequence"/>
</dbReference>
<sequence>MTPALTPDQKAEVLRLKSEGRAVKDIAAMFKVSPATVKRVT</sequence>